<proteinExistence type="predicted"/>
<reference evidence="1 2" key="1">
    <citation type="journal article" date="2022" name="Mar. Drugs">
        <title>Bioassay-Guided Fractionation Leads to the Detection of Cholic Acid Generated by the Rare Thalassomonas sp.</title>
        <authorList>
            <person name="Pheiffer F."/>
            <person name="Schneider Y.K."/>
            <person name="Hansen E.H."/>
            <person name="Andersen J.H."/>
            <person name="Isaksson J."/>
            <person name="Busche T."/>
            <person name="R C."/>
            <person name="Kalinowski J."/>
            <person name="Zyl L.V."/>
            <person name="Trindade M."/>
        </authorList>
    </citation>
    <scope>NUCLEOTIDE SEQUENCE [LARGE SCALE GENOMIC DNA]</scope>
    <source>
        <strain evidence="1 2">A5K-61T</strain>
    </source>
</reference>
<dbReference type="Proteomes" id="UP001215231">
    <property type="component" value="Chromosome"/>
</dbReference>
<dbReference type="RefSeq" id="WP_274053188.1">
    <property type="nucleotide sequence ID" value="NZ_CP059693.1"/>
</dbReference>
<evidence type="ECO:0000313" key="2">
    <source>
        <dbReference type="Proteomes" id="UP001215231"/>
    </source>
</evidence>
<organism evidence="1 2">
    <name type="scientific">Thalassomonas haliotis</name>
    <dbReference type="NCBI Taxonomy" id="485448"/>
    <lineage>
        <taxon>Bacteria</taxon>
        <taxon>Pseudomonadati</taxon>
        <taxon>Pseudomonadota</taxon>
        <taxon>Gammaproteobacteria</taxon>
        <taxon>Alteromonadales</taxon>
        <taxon>Colwelliaceae</taxon>
        <taxon>Thalassomonas</taxon>
    </lineage>
</organism>
<name>A0ABY7VIV2_9GAMM</name>
<evidence type="ECO:0000313" key="1">
    <source>
        <dbReference type="EMBL" id="WDE12863.1"/>
    </source>
</evidence>
<gene>
    <name evidence="1" type="ORF">H3N35_05205</name>
</gene>
<dbReference type="EMBL" id="CP059693">
    <property type="protein sequence ID" value="WDE12863.1"/>
    <property type="molecule type" value="Genomic_DNA"/>
</dbReference>
<sequence>MDRDIVRVRGEYSPDDSGISGSMMYQGGAGMAGLLAQIATHAAINNSQRSNKLAQAQEQANKILLPLNDVIEQLSLPDLLDSNTGEYQLADSLAPRVVNSRPIFFVAPEFAYISVKNIVWLEQAGKARTRGKPSYDYRNLIEVRSRLYDEAEQERLSSGKGVEFFKDELRNLFHESLILASREVKGRYKHNSDVMATYKLVSKQKNQYIRGKKIDLLHDKLVLKNLRSWLIAIPEDYLPGQTKMFVN</sequence>
<accession>A0ABY7VIV2</accession>
<keyword evidence="2" id="KW-1185">Reference proteome</keyword>
<protein>
    <submittedName>
        <fullName evidence="1">Uncharacterized protein</fullName>
    </submittedName>
</protein>